<organism evidence="9 10">
    <name type="scientific">Chiloscyllium punctatum</name>
    <name type="common">Brownbanded bambooshark</name>
    <name type="synonym">Hemiscyllium punctatum</name>
    <dbReference type="NCBI Taxonomy" id="137246"/>
    <lineage>
        <taxon>Eukaryota</taxon>
        <taxon>Metazoa</taxon>
        <taxon>Chordata</taxon>
        <taxon>Craniata</taxon>
        <taxon>Vertebrata</taxon>
        <taxon>Chondrichthyes</taxon>
        <taxon>Elasmobranchii</taxon>
        <taxon>Galeomorphii</taxon>
        <taxon>Galeoidea</taxon>
        <taxon>Orectolobiformes</taxon>
        <taxon>Hemiscylliidae</taxon>
        <taxon>Chiloscyllium</taxon>
    </lineage>
</organism>
<dbReference type="InterPro" id="IPR036872">
    <property type="entry name" value="CH_dom_sf"/>
</dbReference>
<dbReference type="Pfam" id="PF00307">
    <property type="entry name" value="CH"/>
    <property type="match status" value="2"/>
</dbReference>
<evidence type="ECO:0000256" key="6">
    <source>
        <dbReference type="SAM" id="Coils"/>
    </source>
</evidence>
<evidence type="ECO:0000313" key="9">
    <source>
        <dbReference type="EMBL" id="GCC38368.1"/>
    </source>
</evidence>
<dbReference type="Gene3D" id="1.10.418.10">
    <property type="entry name" value="Calponin-like domain"/>
    <property type="match status" value="2"/>
</dbReference>
<comment type="caution">
    <text evidence="9">The sequence shown here is derived from an EMBL/GenBank/DDBJ whole genome shotgun (WGS) entry which is preliminary data.</text>
</comment>
<proteinExistence type="predicted"/>
<evidence type="ECO:0000256" key="7">
    <source>
        <dbReference type="SAM" id="MobiDB-lite"/>
    </source>
</evidence>
<comment type="subcellular location">
    <subcellularLocation>
        <location evidence="1">Endomembrane system</location>
    </subcellularLocation>
</comment>
<evidence type="ECO:0000256" key="2">
    <source>
        <dbReference type="ARBA" id="ARBA00022553"/>
    </source>
</evidence>
<feature type="region of interest" description="Disordered" evidence="7">
    <location>
        <begin position="486"/>
        <end position="515"/>
    </location>
</feature>
<gene>
    <name evidence="9" type="ORF">chiPu_0016882</name>
</gene>
<dbReference type="InterPro" id="IPR001589">
    <property type="entry name" value="Actinin_actin-bd_CS"/>
</dbReference>
<evidence type="ECO:0000256" key="3">
    <source>
        <dbReference type="ARBA" id="ARBA00022737"/>
    </source>
</evidence>
<dbReference type="InterPro" id="IPR001715">
    <property type="entry name" value="CH_dom"/>
</dbReference>
<dbReference type="SUPFAM" id="SSF47576">
    <property type="entry name" value="Calponin-homology domain, CH-domain"/>
    <property type="match status" value="1"/>
</dbReference>
<dbReference type="EMBL" id="BEZZ01001167">
    <property type="protein sequence ID" value="GCC38368.1"/>
    <property type="molecule type" value="Genomic_DNA"/>
</dbReference>
<feature type="compositionally biased region" description="Polar residues" evidence="7">
    <location>
        <begin position="1164"/>
        <end position="1176"/>
    </location>
</feature>
<dbReference type="PROSITE" id="PS00020">
    <property type="entry name" value="ACTININ_2"/>
    <property type="match status" value="1"/>
</dbReference>
<keyword evidence="10" id="KW-1185">Reference proteome</keyword>
<dbReference type="Proteomes" id="UP000287033">
    <property type="component" value="Unassembled WGS sequence"/>
</dbReference>
<dbReference type="SMART" id="SM00033">
    <property type="entry name" value="CH"/>
    <property type="match status" value="2"/>
</dbReference>
<accession>A0A401T6U0</accession>
<feature type="compositionally biased region" description="Polar residues" evidence="7">
    <location>
        <begin position="1121"/>
        <end position="1130"/>
    </location>
</feature>
<feature type="compositionally biased region" description="Basic and acidic residues" evidence="7">
    <location>
        <begin position="2054"/>
        <end position="2073"/>
    </location>
</feature>
<feature type="compositionally biased region" description="Polar residues" evidence="7">
    <location>
        <begin position="406"/>
        <end position="421"/>
    </location>
</feature>
<feature type="compositionally biased region" description="Polar residues" evidence="7">
    <location>
        <begin position="836"/>
        <end position="866"/>
    </location>
</feature>
<feature type="region of interest" description="Disordered" evidence="7">
    <location>
        <begin position="2016"/>
        <end position="2035"/>
    </location>
</feature>
<keyword evidence="3" id="KW-0677">Repeat</keyword>
<feature type="region of interest" description="Disordered" evidence="7">
    <location>
        <begin position="2054"/>
        <end position="2078"/>
    </location>
</feature>
<keyword evidence="6" id="KW-0175">Coiled coil</keyword>
<dbReference type="GO" id="GO:0003779">
    <property type="term" value="F:actin binding"/>
    <property type="evidence" value="ECO:0007669"/>
    <property type="project" value="UniProtKB-KW"/>
</dbReference>
<feature type="domain" description="Calponin-homology (CH)" evidence="8">
    <location>
        <begin position="31"/>
        <end position="137"/>
    </location>
</feature>
<evidence type="ECO:0000256" key="4">
    <source>
        <dbReference type="ARBA" id="ARBA00023136"/>
    </source>
</evidence>
<keyword evidence="2" id="KW-0597">Phosphoprotein</keyword>
<dbReference type="STRING" id="137246.A0A401T6U0"/>
<feature type="compositionally biased region" description="Low complexity" evidence="7">
    <location>
        <begin position="155"/>
        <end position="167"/>
    </location>
</feature>
<dbReference type="PROSITE" id="PS50021">
    <property type="entry name" value="CH"/>
    <property type="match status" value="2"/>
</dbReference>
<evidence type="ECO:0000259" key="8">
    <source>
        <dbReference type="PROSITE" id="PS50021"/>
    </source>
</evidence>
<feature type="compositionally biased region" description="Basic and acidic residues" evidence="7">
    <location>
        <begin position="1137"/>
        <end position="1147"/>
    </location>
</feature>
<evidence type="ECO:0000256" key="1">
    <source>
        <dbReference type="ARBA" id="ARBA00004308"/>
    </source>
</evidence>
<feature type="compositionally biased region" description="Basic and acidic residues" evidence="7">
    <location>
        <begin position="369"/>
        <end position="378"/>
    </location>
</feature>
<feature type="region of interest" description="Disordered" evidence="7">
    <location>
        <begin position="361"/>
        <end position="422"/>
    </location>
</feature>
<feature type="region of interest" description="Disordered" evidence="7">
    <location>
        <begin position="1238"/>
        <end position="1264"/>
    </location>
</feature>
<feature type="region of interest" description="Disordered" evidence="7">
    <location>
        <begin position="831"/>
        <end position="872"/>
    </location>
</feature>
<evidence type="ECO:0000313" key="10">
    <source>
        <dbReference type="Proteomes" id="UP000287033"/>
    </source>
</evidence>
<feature type="region of interest" description="Disordered" evidence="7">
    <location>
        <begin position="1005"/>
        <end position="1044"/>
    </location>
</feature>
<keyword evidence="4" id="KW-0472">Membrane</keyword>
<evidence type="ECO:0000256" key="5">
    <source>
        <dbReference type="ARBA" id="ARBA00023203"/>
    </source>
</evidence>
<feature type="region of interest" description="Disordered" evidence="7">
    <location>
        <begin position="1113"/>
        <end position="1176"/>
    </location>
</feature>
<feature type="domain" description="Calponin-homology (CH)" evidence="8">
    <location>
        <begin position="180"/>
        <end position="284"/>
    </location>
</feature>
<reference evidence="9 10" key="1">
    <citation type="journal article" date="2018" name="Nat. Ecol. Evol.">
        <title>Shark genomes provide insights into elasmobranch evolution and the origin of vertebrates.</title>
        <authorList>
            <person name="Hara Y"/>
            <person name="Yamaguchi K"/>
            <person name="Onimaru K"/>
            <person name="Kadota M"/>
            <person name="Koyanagi M"/>
            <person name="Keeley SD"/>
            <person name="Tatsumi K"/>
            <person name="Tanaka K"/>
            <person name="Motone F"/>
            <person name="Kageyama Y"/>
            <person name="Nozu R"/>
            <person name="Adachi N"/>
            <person name="Nishimura O"/>
            <person name="Nakagawa R"/>
            <person name="Tanegashima C"/>
            <person name="Kiyatake I"/>
            <person name="Matsumoto R"/>
            <person name="Murakumo K"/>
            <person name="Nishida K"/>
            <person name="Terakita A"/>
            <person name="Kuratani S"/>
            <person name="Sato K"/>
            <person name="Hyodo S Kuraku.S."/>
        </authorList>
    </citation>
    <scope>NUCLEOTIDE SEQUENCE [LARGE SCALE GENOMIC DNA]</scope>
</reference>
<feature type="region of interest" description="Disordered" evidence="7">
    <location>
        <begin position="147"/>
        <end position="167"/>
    </location>
</feature>
<protein>
    <recommendedName>
        <fullName evidence="8">Calponin-homology (CH) domain-containing protein</fullName>
    </recommendedName>
</protein>
<dbReference type="OrthoDB" id="18740at2759"/>
<keyword evidence="5" id="KW-0009">Actin-binding</keyword>
<feature type="coiled-coil region" evidence="6">
    <location>
        <begin position="1589"/>
        <end position="1626"/>
    </location>
</feature>
<dbReference type="PANTHER" id="PTHR14514">
    <property type="entry name" value="PKA ANCHORING PROTEIN"/>
    <property type="match status" value="1"/>
</dbReference>
<dbReference type="PANTHER" id="PTHR14514:SF7">
    <property type="entry name" value="KASH DOMAIN-CONTAINING PROTEIN"/>
    <property type="match status" value="1"/>
</dbReference>
<dbReference type="FunFam" id="1.10.418.10:FF:000057">
    <property type="entry name" value="Calmin"/>
    <property type="match status" value="1"/>
</dbReference>
<name>A0A401T6U0_CHIPU</name>
<sequence>MLSAGPAPTSQQEERADIDNVKCVLQAEHEKVQNRTFTNWVNAQLAKHKPPSVIQDLFQDLRDGHRLLDLLEVLSGQQLAHDRAHSNPIHWMSNVTTALNFLRSKSIKLVNINVLDIVDGNPTVILGLIWSIILYFQVEKLASGLTSRQTPMEPSPALNSSPAALSPQREETRIHAGQKKSAETTLLQWVQEKTEDLGFVIRDFSTSWRSGLAFVAIINALRPGLVDLAELKQRSDTENLEMVFKVAEQELKIPRLLEAQDIAVSNPDEKSIITYISQFLQYSKEHAAAEDTKKQTESPCLMSFSKGSSLTRAQQHLAAMRELCDGNVDAEIKATLQSCEDRKTDLEQRLIKCFSWFQDPVSSPQTGELKSERQREVDLTEAATRKAPSGRAKRQTEQADDPGGENSAQPVTKVGQASTQLGAAEPNRNILVDIGASEIPGPWTEWIRIDDLGREGQTQSVQETQRRKLQGDWLQRGDCQQSVTHCLTDGEPPATVKGEHSGQHYSMSQRGDTEAPGLNFTQLQMQSSSGEDQGPAQAMGSHTDLVAISSRSQGLADDSGQLAKYLLMGKCEMEMFPNVDITHLEEDSLSGQGQGETTDRGGSALLASAFPSKKHQGCLQTRDCLAQSQKEKTGQKALDTARTEKPAQVTFMALSKEEQAAHRGTKAIAEFSKGFLTEQLSLTGRDQGEDIPVCVEVSLSEEEQLDKPTVQATVEWPGAVQDQSDVSDTLFGRKQGESLTLCDKESLIGADQTDPCTMKSSVNLNGAIQTGQEQTGEYHIEGNQTLMRELPSHDNPEFVFDQEQTISATTERTVQLPKENSSGIDQAYGLLEDGSQKSTTVSVSERELTGNQSRRGPTQLSTSSPIRTGRCDHPTMAGSGQLSELALSGDIKVCDLPEDDSGQLLPDSVSEEGTDADLTAEDSAQSGRECLMEKELNLLESEEISQLGTELHSGKVQTLGPLGVGSPECLWEGEHGNRTTTGSSAPLMTMTPSGQLQGDATVMEDSAGVSGKDLSERDKADGLVSDVSPGAVSEPLSGEKQTENAVAQNTVGLVRSSEGQSAEIRENMTGRKWGDDLTLSVEEILIRADQTDPCKMKDSVKWEGAIQGEQELTGGCCGKVSTPSKIGGTTDQDEEYGLPRDDTDRLPISEQSEDDTPPAEMSVTGATQTMTQNNVDSLDWERMKLWAHEPTGDPGNPEHALPEPEGWTERQQAVALLRENSEPAQQSCFVQCTQDAVSEQEEAGRAGSRRHQPAELNPPGVQPLGAECQRSVQAIIPTGEMISPEVDVSLEPGLSGHFEGEPLSQVEQVKEASAESAPVFQIRADQTATPEGDAFPPRIHIPQNSKEMENSAQSVSCSSNAERQLSAGSAARLVRTLNEDLEPQDEGELTEKESTMTLTWPLADFSQSQMEYFECSNLTDDPVRKDSGKPVHSTEQEFADVMTLGLVDPSERAQQGKETRDEEDRRLADVERQDHNVKTGNEISERETSLRMAFTALESMKEQILSLHSSLVQFQNKPKVLTGFSFKLEPEVQMLKNLQTQVKSQIESCEDLQSRLSKASSMLEPEDQCAVSAVAVGHTQRCREIGSQAQLAEEALQALAQLLQLLQAAEQEGASQDDKLRLVEEEEGEEKTRLLQDRALELDKTLAAAKICLVDKNSGERTRCWDLASSLGCRSEAARLGLGRQHRATQEELHQAFCTRQNCLIKDLQEIGKRAEELRLREATCPGVQWRLRCLNDLNTELQSKASELKELRYLMEQLTVANPALRGEAQEHLYIAQCVLEETERNIHDRQDQCHMIVAFLRQYQNYKKELTATIQKGAAVLPGHTSYMGKEKLQRLMNDINDVKLEFNSQQGKVDELRKVCRHLQSELKKVMDCNSLPFQTEAEELLDQWLDDEIPSQAKEIPSFQEKVVRIQELLGWKEIPLELQVVSTVKKKIEQVKHINKQLNTMDKAPTGHLSHSVVKHEPTGVPSESDGREQVLPLCLNREGVRPVFEFSVEGQQCSQHRLGAHEEMVWSGEDPSDDDITPTAEDLPETPCAQTDRVQEQGNDSHYLGETEQCRRQHQASEEETQAKRRRELWPVQVEQDQNMQPASKTPLQQQDTELEALEKYPEKLKEHVTRYRQLTEHLASLETSLTASTAQIPTSYKAAIEQAERQTALGREIDCIELKVLELKDKAHDLEGTADISNEGSASQAVSTLSGRWLRLRDSAREQELRCSGLREEWKSINEEVPMANDQWEQYHLLHNLGH</sequence>